<reference evidence="2" key="1">
    <citation type="submission" date="2021-02" db="EMBL/GenBank/DDBJ databases">
        <authorList>
            <person name="Nowell W R."/>
        </authorList>
    </citation>
    <scope>NUCLEOTIDE SEQUENCE</scope>
</reference>
<proteinExistence type="predicted"/>
<gene>
    <name evidence="2" type="ORF">OXD698_LOCUS49476</name>
</gene>
<dbReference type="EMBL" id="CAJOAZ010022258">
    <property type="protein sequence ID" value="CAF4364112.1"/>
    <property type="molecule type" value="Genomic_DNA"/>
</dbReference>
<evidence type="ECO:0000256" key="1">
    <source>
        <dbReference type="SAM" id="MobiDB-lite"/>
    </source>
</evidence>
<protein>
    <submittedName>
        <fullName evidence="2">Uncharacterized protein</fullName>
    </submittedName>
</protein>
<feature type="region of interest" description="Disordered" evidence="1">
    <location>
        <begin position="1"/>
        <end position="39"/>
    </location>
</feature>
<feature type="non-terminal residue" evidence="2">
    <location>
        <position position="39"/>
    </location>
</feature>
<evidence type="ECO:0000313" key="3">
    <source>
        <dbReference type="Proteomes" id="UP000663844"/>
    </source>
</evidence>
<accession>A0A820LYX1</accession>
<dbReference type="AlphaFoldDB" id="A0A820LYX1"/>
<dbReference type="Proteomes" id="UP000663844">
    <property type="component" value="Unassembled WGS sequence"/>
</dbReference>
<sequence length="39" mass="4381">QLGLWKAETSTPHEPATPDVETNDQQPDEVYPSETTRIV</sequence>
<feature type="non-terminal residue" evidence="2">
    <location>
        <position position="1"/>
    </location>
</feature>
<comment type="caution">
    <text evidence="2">The sequence shown here is derived from an EMBL/GenBank/DDBJ whole genome shotgun (WGS) entry which is preliminary data.</text>
</comment>
<name>A0A820LYX1_9BILA</name>
<organism evidence="2 3">
    <name type="scientific">Adineta steineri</name>
    <dbReference type="NCBI Taxonomy" id="433720"/>
    <lineage>
        <taxon>Eukaryota</taxon>
        <taxon>Metazoa</taxon>
        <taxon>Spiralia</taxon>
        <taxon>Gnathifera</taxon>
        <taxon>Rotifera</taxon>
        <taxon>Eurotatoria</taxon>
        <taxon>Bdelloidea</taxon>
        <taxon>Adinetida</taxon>
        <taxon>Adinetidae</taxon>
        <taxon>Adineta</taxon>
    </lineage>
</organism>
<evidence type="ECO:0000313" key="2">
    <source>
        <dbReference type="EMBL" id="CAF4364112.1"/>
    </source>
</evidence>